<dbReference type="STRING" id="1121022.GCA_000376105_03148"/>
<proteinExistence type="predicted"/>
<dbReference type="AlphaFoldDB" id="V4RNN0"/>
<dbReference type="EMBL" id="AWGB01000010">
    <property type="protein sequence ID" value="ESQ92848.1"/>
    <property type="molecule type" value="Genomic_DNA"/>
</dbReference>
<dbReference type="Pfam" id="PF12625">
    <property type="entry name" value="Arabinose_bd"/>
    <property type="match status" value="1"/>
</dbReference>
<evidence type="ECO:0000256" key="4">
    <source>
        <dbReference type="SAM" id="MobiDB-lite"/>
    </source>
</evidence>
<dbReference type="PANTHER" id="PTHR47894:SF1">
    <property type="entry name" value="HTH-TYPE TRANSCRIPTIONAL REGULATOR VQSM"/>
    <property type="match status" value="1"/>
</dbReference>
<dbReference type="Proteomes" id="UP000017837">
    <property type="component" value="Unassembled WGS sequence"/>
</dbReference>
<dbReference type="InterPro" id="IPR032687">
    <property type="entry name" value="AraC-type_N"/>
</dbReference>
<dbReference type="PANTHER" id="PTHR47894">
    <property type="entry name" value="HTH-TYPE TRANSCRIPTIONAL REGULATOR GADX"/>
    <property type="match status" value="1"/>
</dbReference>
<dbReference type="Pfam" id="PF12833">
    <property type="entry name" value="HTH_18"/>
    <property type="match status" value="1"/>
</dbReference>
<evidence type="ECO:0000256" key="1">
    <source>
        <dbReference type="ARBA" id="ARBA00023015"/>
    </source>
</evidence>
<reference evidence="6 7" key="1">
    <citation type="journal article" date="2014" name="Nature">
        <title>Sequential evolution of bacterial morphology by co-option of a developmental regulator.</title>
        <authorList>
            <person name="Jiang C."/>
            <person name="Brown P.J."/>
            <person name="Ducret A."/>
            <person name="Brun Y.V."/>
        </authorList>
    </citation>
    <scope>NUCLEOTIDE SEQUENCE [LARGE SCALE GENOMIC DNA]</scope>
    <source>
        <strain evidence="6 7">DSM 16100</strain>
    </source>
</reference>
<evidence type="ECO:0000259" key="5">
    <source>
        <dbReference type="PROSITE" id="PS01124"/>
    </source>
</evidence>
<dbReference type="OrthoDB" id="9805730at2"/>
<dbReference type="GO" id="GO:0005829">
    <property type="term" value="C:cytosol"/>
    <property type="evidence" value="ECO:0007669"/>
    <property type="project" value="TreeGrafter"/>
</dbReference>
<keyword evidence="2" id="KW-0238">DNA-binding</keyword>
<dbReference type="SMART" id="SM00342">
    <property type="entry name" value="HTH_ARAC"/>
    <property type="match status" value="1"/>
</dbReference>
<gene>
    <name evidence="6" type="ORF">ABENE_07025</name>
</gene>
<dbReference type="GO" id="GO:0000976">
    <property type="term" value="F:transcription cis-regulatory region binding"/>
    <property type="evidence" value="ECO:0007669"/>
    <property type="project" value="TreeGrafter"/>
</dbReference>
<evidence type="ECO:0000256" key="2">
    <source>
        <dbReference type="ARBA" id="ARBA00023125"/>
    </source>
</evidence>
<dbReference type="PROSITE" id="PS01124">
    <property type="entry name" value="HTH_ARAC_FAMILY_2"/>
    <property type="match status" value="1"/>
</dbReference>
<dbReference type="Gene3D" id="1.10.10.60">
    <property type="entry name" value="Homeodomain-like"/>
    <property type="match status" value="1"/>
</dbReference>
<evidence type="ECO:0000313" key="7">
    <source>
        <dbReference type="Proteomes" id="UP000017837"/>
    </source>
</evidence>
<keyword evidence="7" id="KW-1185">Reference proteome</keyword>
<sequence length="358" mass="39739">MTSHIPADRCKLPPAFWRALERCGLPPVAVLRQARLPATVLGGAQIVSTSQYFAVWRALETLSSEAAFGIRLVQMSDPEGYPPAFLAAYFARDYRDALMRTARFKRLCTPEELYITETEHEVTLTTKWLFAVEPEPAVSTDVAFALLLSIGRHGTGQNLTPLRVELMRPNSQGRAHQTFFGCPVHFSAARNALILKPGDLERPFPGHNPELLEMLTPALSAALGELDASDATGDQVKAVLKGKLASGRPELSEVARDLGLSERTLQRRITEEGTSFRILLNDARREWGCQLLRDGTSGIDEIAYLLGYQDTRSFCRAFRDWEGMPPSRWRKTMGDQPLLPDGTKEALRRAGANKSMSD</sequence>
<evidence type="ECO:0000313" key="6">
    <source>
        <dbReference type="EMBL" id="ESQ92848.1"/>
    </source>
</evidence>
<dbReference type="InterPro" id="IPR018060">
    <property type="entry name" value="HTH_AraC"/>
</dbReference>
<dbReference type="PATRIC" id="fig|1121022.4.peg.1404"/>
<accession>V4RNN0</accession>
<keyword evidence="3" id="KW-0804">Transcription</keyword>
<dbReference type="InterPro" id="IPR009057">
    <property type="entry name" value="Homeodomain-like_sf"/>
</dbReference>
<feature type="domain" description="HTH araC/xylS-type" evidence="5">
    <location>
        <begin position="234"/>
        <end position="332"/>
    </location>
</feature>
<protein>
    <recommendedName>
        <fullName evidence="5">HTH araC/xylS-type domain-containing protein</fullName>
    </recommendedName>
</protein>
<keyword evidence="1" id="KW-0805">Transcription regulation</keyword>
<dbReference type="GO" id="GO:0003700">
    <property type="term" value="F:DNA-binding transcription factor activity"/>
    <property type="evidence" value="ECO:0007669"/>
    <property type="project" value="InterPro"/>
</dbReference>
<comment type="caution">
    <text evidence="6">The sequence shown here is derived from an EMBL/GenBank/DDBJ whole genome shotgun (WGS) entry which is preliminary data.</text>
</comment>
<organism evidence="6 7">
    <name type="scientific">Asticcacaulis benevestitus DSM 16100 = ATCC BAA-896</name>
    <dbReference type="NCBI Taxonomy" id="1121022"/>
    <lineage>
        <taxon>Bacteria</taxon>
        <taxon>Pseudomonadati</taxon>
        <taxon>Pseudomonadota</taxon>
        <taxon>Alphaproteobacteria</taxon>
        <taxon>Caulobacterales</taxon>
        <taxon>Caulobacteraceae</taxon>
        <taxon>Asticcacaulis</taxon>
    </lineage>
</organism>
<evidence type="ECO:0000256" key="3">
    <source>
        <dbReference type="ARBA" id="ARBA00023163"/>
    </source>
</evidence>
<dbReference type="RefSeq" id="WP_018082818.1">
    <property type="nucleotide sequence ID" value="NZ_AQWM01000019.1"/>
</dbReference>
<dbReference type="SUPFAM" id="SSF46689">
    <property type="entry name" value="Homeodomain-like"/>
    <property type="match status" value="1"/>
</dbReference>
<dbReference type="eggNOG" id="COG2207">
    <property type="taxonomic scope" value="Bacteria"/>
</dbReference>
<name>V4RNN0_9CAUL</name>
<feature type="region of interest" description="Disordered" evidence="4">
    <location>
        <begin position="332"/>
        <end position="358"/>
    </location>
</feature>